<sequence>MAKKPFFSIVIPTRDRPELVIKVLKSLTLQTFSDFEVIISDNGCIPLCEHKISSFLGDARFHYKRPSSVMNMCDHWEFAIESAQGEYITVLGDKFILRSDALSLMAKEISKYTPDVVTWQYEFFDVNKSVNGGLYGDYHPLIKPGIAKPYSPSLELERRFSFDFPLFCRFNKSSDSYGKIYSGFVRADILIYIKNCYGRIFHPMSPDFTSMIAILNESKICIDINQALMLIISMDGISTGAATRSSLYAARKYIESYGRDSFDYWQKLPIKGLGVGHNSYVSAEFDLIKSLAKDGPVKNLELDKGAIAFWAKEDLKVVSDIDFTERAKFEKLLLPWISSIDKPRLERLEYNLIEHSKPAKSEIYHSGLKKTNEFVRGISAEHLAYIHWHDGIALPRKPVSEKAMELFEALDYLEDYNNYSCQILGINTH</sequence>
<feature type="domain" description="Glycosyltransferase 2-like" evidence="1">
    <location>
        <begin position="8"/>
        <end position="126"/>
    </location>
</feature>
<dbReference type="InterPro" id="IPR050834">
    <property type="entry name" value="Glycosyltransf_2"/>
</dbReference>
<organism evidence="2 3">
    <name type="scientific">Aeromonas jandaei</name>
    <dbReference type="NCBI Taxonomy" id="650"/>
    <lineage>
        <taxon>Bacteria</taxon>
        <taxon>Pseudomonadati</taxon>
        <taxon>Pseudomonadota</taxon>
        <taxon>Gammaproteobacteria</taxon>
        <taxon>Aeromonadales</taxon>
        <taxon>Aeromonadaceae</taxon>
        <taxon>Aeromonas</taxon>
    </lineage>
</organism>
<dbReference type="Gene3D" id="3.90.550.10">
    <property type="entry name" value="Spore Coat Polysaccharide Biosynthesis Protein SpsA, Chain A"/>
    <property type="match status" value="1"/>
</dbReference>
<dbReference type="PANTHER" id="PTHR43685:SF2">
    <property type="entry name" value="GLYCOSYLTRANSFERASE 2-LIKE DOMAIN-CONTAINING PROTEIN"/>
    <property type="match status" value="1"/>
</dbReference>
<dbReference type="RefSeq" id="WP_082035539.1">
    <property type="nucleotide sequence ID" value="NZ_CAWMFX010000057.1"/>
</dbReference>
<name>A0A7T4AAQ9_AERJA</name>
<dbReference type="SUPFAM" id="SSF53448">
    <property type="entry name" value="Nucleotide-diphospho-sugar transferases"/>
    <property type="match status" value="1"/>
</dbReference>
<dbReference type="Proteomes" id="UP000595481">
    <property type="component" value="Chromosome"/>
</dbReference>
<keyword evidence="3" id="KW-1185">Reference proteome</keyword>
<protein>
    <submittedName>
        <fullName evidence="2">Glycosyltransferase</fullName>
    </submittedName>
</protein>
<gene>
    <name evidence="2" type="ORF">I6H43_02475</name>
</gene>
<evidence type="ECO:0000313" key="2">
    <source>
        <dbReference type="EMBL" id="QQB20428.1"/>
    </source>
</evidence>
<dbReference type="GeneID" id="69550113"/>
<dbReference type="PANTHER" id="PTHR43685">
    <property type="entry name" value="GLYCOSYLTRANSFERASE"/>
    <property type="match status" value="1"/>
</dbReference>
<dbReference type="EMBL" id="CP066092">
    <property type="protein sequence ID" value="QQB20428.1"/>
    <property type="molecule type" value="Genomic_DNA"/>
</dbReference>
<evidence type="ECO:0000313" key="3">
    <source>
        <dbReference type="Proteomes" id="UP000595481"/>
    </source>
</evidence>
<reference evidence="2 3" key="1">
    <citation type="submission" date="2020-12" db="EMBL/GenBank/DDBJ databases">
        <title>FDA dAtabase for Regulatory Grade micrObial Sequences (FDA-ARGOS): Supporting development and validation of Infectious Disease Dx tests.</title>
        <authorList>
            <person name="Sproer C."/>
            <person name="Gronow S."/>
            <person name="Severitt S."/>
            <person name="Schroder I."/>
            <person name="Tallon L."/>
            <person name="Sadzewicz L."/>
            <person name="Zhao X."/>
            <person name="Boylan J."/>
            <person name="Ott S."/>
            <person name="Bowen H."/>
            <person name="Vavikolanu K."/>
            <person name="Mehta A."/>
            <person name="Aluvathingal J."/>
            <person name="Nadendla S."/>
            <person name="Lowell S."/>
            <person name="Myers T."/>
            <person name="Yan Y."/>
            <person name="Sichtig H."/>
        </authorList>
    </citation>
    <scope>NUCLEOTIDE SEQUENCE [LARGE SCALE GENOMIC DNA]</scope>
    <source>
        <strain evidence="2 3">FDAARGOS_986</strain>
    </source>
</reference>
<evidence type="ECO:0000259" key="1">
    <source>
        <dbReference type="Pfam" id="PF00535"/>
    </source>
</evidence>
<dbReference type="InterPro" id="IPR029044">
    <property type="entry name" value="Nucleotide-diphossugar_trans"/>
</dbReference>
<proteinExistence type="predicted"/>
<dbReference type="Pfam" id="PF00535">
    <property type="entry name" value="Glycos_transf_2"/>
    <property type="match status" value="1"/>
</dbReference>
<dbReference type="CDD" id="cd00761">
    <property type="entry name" value="Glyco_tranf_GTA_type"/>
    <property type="match status" value="1"/>
</dbReference>
<accession>A0A7T4AAQ9</accession>
<dbReference type="InterPro" id="IPR001173">
    <property type="entry name" value="Glyco_trans_2-like"/>
</dbReference>